<accession>C9RM81</accession>
<dbReference type="eggNOG" id="ENOG5034BNB">
    <property type="taxonomic scope" value="Bacteria"/>
</dbReference>
<organism evidence="3 4">
    <name type="scientific">Fibrobacter succinogenes (strain ATCC 19169 / S85)</name>
    <dbReference type="NCBI Taxonomy" id="59374"/>
    <lineage>
        <taxon>Bacteria</taxon>
        <taxon>Pseudomonadati</taxon>
        <taxon>Fibrobacterota</taxon>
        <taxon>Fibrobacteria</taxon>
        <taxon>Fibrobacterales</taxon>
        <taxon>Fibrobacteraceae</taxon>
        <taxon>Fibrobacter</taxon>
    </lineage>
</organism>
<reference evidence="2 5" key="1">
    <citation type="submission" date="2009-10" db="EMBL/GenBank/DDBJ databases">
        <title>Complete sequence of Fibrobacter succinogenes subsp. succinogenes S85.</title>
        <authorList>
            <consortium name="US DOE Joint Genome Institute"/>
            <person name="Lucas S."/>
            <person name="Copeland A."/>
            <person name="Lapidus A."/>
            <person name="Glavina del Rio T."/>
            <person name="Tice H."/>
            <person name="Bruce D."/>
            <person name="Goodwin L."/>
            <person name="Pitluck S."/>
            <person name="Chertkov O."/>
            <person name="Detter J.C."/>
            <person name="Han C."/>
            <person name="Tapia R."/>
            <person name="Larimer F."/>
            <person name="Land M."/>
            <person name="Hauser L."/>
            <person name="Kyrpides N."/>
            <person name="Mikhailova N."/>
            <person name="Weimer P.J."/>
            <person name="Stevenson D.M."/>
            <person name="Boyum J."/>
            <person name="Brumm P.I."/>
            <person name="Mead D."/>
        </authorList>
    </citation>
    <scope>NUCLEOTIDE SEQUENCE [LARGE SCALE GENOMIC DNA]</scope>
    <source>
        <strain evidence="5">ATCC 19169 / S85</strain>
        <strain evidence="2">S85</strain>
    </source>
</reference>
<dbReference type="Proteomes" id="UP000001497">
    <property type="component" value="Chromosome"/>
</dbReference>
<reference evidence="3" key="3">
    <citation type="submission" date="2010-08" db="EMBL/GenBank/DDBJ databases">
        <authorList>
            <person name="Durkin A.S."/>
            <person name="Nelson K.E."/>
            <person name="Morrison M."/>
            <person name="Forsberg C.W."/>
            <person name="Wilson D.B."/>
            <person name="Russell J.B."/>
            <person name="Cann I.K.O."/>
            <person name="Mackie R.I."/>
            <person name="White B.A."/>
        </authorList>
    </citation>
    <scope>NUCLEOTIDE SEQUENCE</scope>
    <source>
        <strain evidence="3">S85</strain>
    </source>
</reference>
<dbReference type="KEGG" id="fsu:Fisuc_0631"/>
<sequence length="292" mass="33591">MLPFNTKLYIFIAMKSVTEYQDYRVYMQDYYDERKRVSSFSWREYAKASGFTSPTYLKLVCEGKTRLSPQGAEKVGMAMSLAGFELEYFKTMVTYCHAKTDQERKIAFESMMELAANNKVKLVDGDAFKYFESWVHPVVRELAPIMPKATPGDIARRCCQCVSAGEIRDSLDFMVRVGLLKKNGDTYEQADKHLKGSSSVVSMALRYMHRKMAVFAGEAIDRFDPEERNFTGLTMGISDEDYEQILQELDTCRKRIAQIALNSRGTDRVYRLNLQLFPLTWGKDKCDAKEPN</sequence>
<evidence type="ECO:0000313" key="5">
    <source>
        <dbReference type="Proteomes" id="UP000001497"/>
    </source>
</evidence>
<dbReference type="Proteomes" id="UP000000517">
    <property type="component" value="Chromosome"/>
</dbReference>
<dbReference type="Pfam" id="PF14394">
    <property type="entry name" value="DUF4423"/>
    <property type="match status" value="1"/>
</dbReference>
<proteinExistence type="predicted"/>
<keyword evidence="5" id="KW-1185">Reference proteome</keyword>
<dbReference type="NCBIfam" id="TIGR02147">
    <property type="entry name" value="Fsuc_second"/>
    <property type="match status" value="1"/>
</dbReference>
<dbReference type="InterPro" id="IPR025537">
    <property type="entry name" value="DUF4423"/>
</dbReference>
<dbReference type="KEGG" id="fsc:FSU_1062"/>
<evidence type="ECO:0000313" key="4">
    <source>
        <dbReference type="Proteomes" id="UP000000517"/>
    </source>
</evidence>
<dbReference type="HOGENOM" id="CLU_061509_0_0_0"/>
<dbReference type="InterPro" id="IPR011873">
    <property type="entry name" value="CHP02147"/>
</dbReference>
<evidence type="ECO:0000313" key="2">
    <source>
        <dbReference type="EMBL" id="ACX74243.1"/>
    </source>
</evidence>
<dbReference type="EMBL" id="CP001792">
    <property type="protein sequence ID" value="ACX74243.1"/>
    <property type="molecule type" value="Genomic_DNA"/>
</dbReference>
<evidence type="ECO:0000259" key="1">
    <source>
        <dbReference type="Pfam" id="PF14394"/>
    </source>
</evidence>
<name>C9RM81_FIBSS</name>
<protein>
    <recommendedName>
        <fullName evidence="1">DUF4423 domain-containing protein</fullName>
    </recommendedName>
</protein>
<dbReference type="RefSeq" id="WP_014545409.1">
    <property type="nucleotide sequence ID" value="NC_017448.1"/>
</dbReference>
<dbReference type="STRING" id="59374.FSU_1062"/>
<reference evidence="4" key="2">
    <citation type="submission" date="2010-08" db="EMBL/GenBank/DDBJ databases">
        <title>Complete sequence of Fibrobacter succinogenes subsp. succinogenes S85.</title>
        <authorList>
            <person name="Durkin A.S."/>
            <person name="Nelson K.E."/>
            <person name="Morrison M."/>
            <person name="Forsberg C.W."/>
            <person name="Wilson D.B."/>
            <person name="Russell J.B."/>
            <person name="Cann I.K.O."/>
            <person name="Mackie R.I."/>
            <person name="White B.A."/>
        </authorList>
    </citation>
    <scope>NUCLEOTIDE SEQUENCE [LARGE SCALE GENOMIC DNA]</scope>
    <source>
        <strain evidence="4">ATCC 19169 / S85</strain>
    </source>
</reference>
<evidence type="ECO:0000313" key="3">
    <source>
        <dbReference type="EMBL" id="ADL24809.1"/>
    </source>
</evidence>
<dbReference type="OrthoDB" id="9803199at2"/>
<gene>
    <name evidence="2" type="ordered locus">Fisuc_0631</name>
    <name evidence="3" type="ordered locus">FSU_1062</name>
</gene>
<dbReference type="AlphaFoldDB" id="C9RM81"/>
<dbReference type="EMBL" id="CP002158">
    <property type="protein sequence ID" value="ADL24809.1"/>
    <property type="molecule type" value="Genomic_DNA"/>
</dbReference>
<feature type="domain" description="DUF4423" evidence="1">
    <location>
        <begin position="121"/>
        <end position="279"/>
    </location>
</feature>